<accession>A0ABR3Y9K8</accession>
<feature type="compositionally biased region" description="Basic and acidic residues" evidence="1">
    <location>
        <begin position="54"/>
        <end position="66"/>
    </location>
</feature>
<sequence>MSPTDGAAGPTPRRRRSSLMLRVRPRTAISAASSAAPPQVPAWPPSDNWSPSHEAARRESTQHFTDEQAAQVDRWEEHDTYNQEGPYNIAHVFEEPSTFAEPGSGHRSSKSFSSLRHGVGGLRALGRRLSVSLRSKSSKHGLSAPLEEAAEDESAARRQFYGSWEGRSRTSWFKHHGIHRRPSLPTVTALQSLYAPAGYVLTPIPGNGTEPPILPDDPFGGAAARAAAAAQNELAKAERTASKADSKIWDGKVTRDSESGIGIDLRDRSEMSDAELAVVRIGKT</sequence>
<evidence type="ECO:0000313" key="3">
    <source>
        <dbReference type="Proteomes" id="UP001583193"/>
    </source>
</evidence>
<gene>
    <name evidence="2" type="ORF">Plec18167_001636</name>
</gene>
<feature type="region of interest" description="Disordered" evidence="1">
    <location>
        <begin position="134"/>
        <end position="155"/>
    </location>
</feature>
<organism evidence="2 3">
    <name type="scientific">Paecilomyces lecythidis</name>
    <dbReference type="NCBI Taxonomy" id="3004212"/>
    <lineage>
        <taxon>Eukaryota</taxon>
        <taxon>Fungi</taxon>
        <taxon>Dikarya</taxon>
        <taxon>Ascomycota</taxon>
        <taxon>Pezizomycotina</taxon>
        <taxon>Eurotiomycetes</taxon>
        <taxon>Eurotiomycetidae</taxon>
        <taxon>Eurotiales</taxon>
        <taxon>Thermoascaceae</taxon>
        <taxon>Paecilomyces</taxon>
    </lineage>
</organism>
<reference evidence="2 3" key="1">
    <citation type="journal article" date="2024" name="IMA Fungus">
        <title>IMA Genome - F19 : A genome assembly and annotation guide to empower mycologists, including annotated draft genome sequences of Ceratocystis pirilliformis, Diaporthe australafricana, Fusarium ophioides, Paecilomyces lecythidis, and Sporothrix stenoceras.</title>
        <authorList>
            <person name="Aylward J."/>
            <person name="Wilson A.M."/>
            <person name="Visagie C.M."/>
            <person name="Spraker J."/>
            <person name="Barnes I."/>
            <person name="Buitendag C."/>
            <person name="Ceriani C."/>
            <person name="Del Mar Angel L."/>
            <person name="du Plessis D."/>
            <person name="Fuchs T."/>
            <person name="Gasser K."/>
            <person name="Kramer D."/>
            <person name="Li W."/>
            <person name="Munsamy K."/>
            <person name="Piso A."/>
            <person name="Price J.L."/>
            <person name="Sonnekus B."/>
            <person name="Thomas C."/>
            <person name="van der Nest A."/>
            <person name="van Dijk A."/>
            <person name="van Heerden A."/>
            <person name="van Vuuren N."/>
            <person name="Yilmaz N."/>
            <person name="Duong T.A."/>
            <person name="van der Merwe N.A."/>
            <person name="Wingfield M.J."/>
            <person name="Wingfield B.D."/>
        </authorList>
    </citation>
    <scope>NUCLEOTIDE SEQUENCE [LARGE SCALE GENOMIC DNA]</scope>
    <source>
        <strain evidence="2 3">CMW 18167</strain>
    </source>
</reference>
<name>A0ABR3Y9K8_9EURO</name>
<dbReference type="EMBL" id="JAVDPF010000003">
    <property type="protein sequence ID" value="KAL1884979.1"/>
    <property type="molecule type" value="Genomic_DNA"/>
</dbReference>
<dbReference type="Proteomes" id="UP001583193">
    <property type="component" value="Unassembled WGS sequence"/>
</dbReference>
<feature type="region of interest" description="Disordered" evidence="1">
    <location>
        <begin position="1"/>
        <end position="81"/>
    </location>
</feature>
<protein>
    <submittedName>
        <fullName evidence="2">Uncharacterized protein</fullName>
    </submittedName>
</protein>
<comment type="caution">
    <text evidence="2">The sequence shown here is derived from an EMBL/GenBank/DDBJ whole genome shotgun (WGS) entry which is preliminary data.</text>
</comment>
<evidence type="ECO:0000256" key="1">
    <source>
        <dbReference type="SAM" id="MobiDB-lite"/>
    </source>
</evidence>
<proteinExistence type="predicted"/>
<keyword evidence="3" id="KW-1185">Reference proteome</keyword>
<evidence type="ECO:0000313" key="2">
    <source>
        <dbReference type="EMBL" id="KAL1884979.1"/>
    </source>
</evidence>
<feature type="compositionally biased region" description="Low complexity" evidence="1">
    <location>
        <begin position="18"/>
        <end position="37"/>
    </location>
</feature>